<dbReference type="OrthoDB" id="4927900at2759"/>
<evidence type="ECO:0000256" key="1">
    <source>
        <dbReference type="SAM" id="MobiDB-lite"/>
    </source>
</evidence>
<dbReference type="EMBL" id="NJEU01000082">
    <property type="protein sequence ID" value="PHH82029.1"/>
    <property type="molecule type" value="Genomic_DNA"/>
</dbReference>
<comment type="caution">
    <text evidence="2">The sequence shown here is derived from an EMBL/GenBank/DDBJ whole genome shotgun (WGS) entry which is preliminary data.</text>
</comment>
<dbReference type="AlphaFoldDB" id="A0A2C5Y2A6"/>
<organism evidence="2 3">
    <name type="scientific">Ophiocordyceps australis</name>
    <dbReference type="NCBI Taxonomy" id="1399860"/>
    <lineage>
        <taxon>Eukaryota</taxon>
        <taxon>Fungi</taxon>
        <taxon>Dikarya</taxon>
        <taxon>Ascomycota</taxon>
        <taxon>Pezizomycotina</taxon>
        <taxon>Sordariomycetes</taxon>
        <taxon>Hypocreomycetidae</taxon>
        <taxon>Hypocreales</taxon>
        <taxon>Ophiocordycipitaceae</taxon>
        <taxon>Ophiocordyceps</taxon>
    </lineage>
</organism>
<keyword evidence="3" id="KW-1185">Reference proteome</keyword>
<sequence length="286" mass="32068">MGKWKDPMRHIKNPALSIDRWEWSPRTQQRFCSHLDRLSVSCKLVPWPGTYGHVKIGFPGAAVKKNVLAKGPYARGSRFQPIDVRNTFGTWVIAVGSLQKFVLIDELEWLSYPIHGAHEMWRIEGLVLRGRCSGSRIMVQMDKYATITKTLDATLAKPRKIQIGDDRFLNWDIMAGAINPTDWEARPPCSHFGQLGVRVSIGNRYWAGTSNNVYILVGKARLLLAAHPWPGTTFSINVHLEEAFGKSVLAAGDVKNITLKSEGGRDEMYFSGKSSHPVRSLPKESS</sequence>
<feature type="region of interest" description="Disordered" evidence="1">
    <location>
        <begin position="265"/>
        <end position="286"/>
    </location>
</feature>
<reference evidence="2 3" key="1">
    <citation type="submission" date="2017-06" db="EMBL/GenBank/DDBJ databases">
        <title>Ant-infecting Ophiocordyceps genomes reveal a high diversity of potential behavioral manipulation genes and a possible major role for enterotoxins.</title>
        <authorList>
            <person name="De Bekker C."/>
            <person name="Evans H.C."/>
            <person name="Brachmann A."/>
            <person name="Hughes D.P."/>
        </authorList>
    </citation>
    <scope>NUCLEOTIDE SEQUENCE [LARGE SCALE GENOMIC DNA]</scope>
    <source>
        <strain evidence="2 3">1348a</strain>
    </source>
</reference>
<protein>
    <submittedName>
        <fullName evidence="2">Uncharacterized protein</fullName>
    </submittedName>
</protein>
<dbReference type="Proteomes" id="UP000224854">
    <property type="component" value="Unassembled WGS sequence"/>
</dbReference>
<name>A0A2C5Y2A6_9HYPO</name>
<evidence type="ECO:0000313" key="2">
    <source>
        <dbReference type="EMBL" id="PHH82029.1"/>
    </source>
</evidence>
<gene>
    <name evidence="2" type="ORF">CDD82_7228</name>
</gene>
<accession>A0A2C5Y2A6</accession>
<evidence type="ECO:0000313" key="3">
    <source>
        <dbReference type="Proteomes" id="UP000224854"/>
    </source>
</evidence>
<proteinExistence type="predicted"/>